<proteinExistence type="predicted"/>
<dbReference type="PANTHER" id="PTHR10974">
    <property type="entry name" value="FI08016P-RELATED"/>
    <property type="match status" value="1"/>
</dbReference>
<organism evidence="2 3">
    <name type="scientific">Strongylocentrotus purpuratus</name>
    <name type="common">Purple sea urchin</name>
    <dbReference type="NCBI Taxonomy" id="7668"/>
    <lineage>
        <taxon>Eukaryota</taxon>
        <taxon>Metazoa</taxon>
        <taxon>Echinodermata</taxon>
        <taxon>Eleutherozoa</taxon>
        <taxon>Echinozoa</taxon>
        <taxon>Echinoidea</taxon>
        <taxon>Euechinoidea</taxon>
        <taxon>Echinacea</taxon>
        <taxon>Camarodonta</taxon>
        <taxon>Echinidea</taxon>
        <taxon>Strongylocentrotidae</taxon>
        <taxon>Strongylocentrotus</taxon>
    </lineage>
</organism>
<keyword evidence="1" id="KW-1133">Transmembrane helix</keyword>
<feature type="transmembrane region" description="Helical" evidence="1">
    <location>
        <begin position="20"/>
        <end position="40"/>
    </location>
</feature>
<dbReference type="GeneID" id="579826"/>
<reference evidence="2" key="2">
    <citation type="submission" date="2021-01" db="UniProtKB">
        <authorList>
            <consortium name="EnsemblMetazoa"/>
        </authorList>
    </citation>
    <scope>IDENTIFICATION</scope>
</reference>
<dbReference type="Proteomes" id="UP000007110">
    <property type="component" value="Unassembled WGS sequence"/>
</dbReference>
<reference evidence="3" key="1">
    <citation type="submission" date="2015-02" db="EMBL/GenBank/DDBJ databases">
        <title>Genome sequencing for Strongylocentrotus purpuratus.</title>
        <authorList>
            <person name="Murali S."/>
            <person name="Liu Y."/>
            <person name="Vee V."/>
            <person name="English A."/>
            <person name="Wang M."/>
            <person name="Skinner E."/>
            <person name="Han Y."/>
            <person name="Muzny D.M."/>
            <person name="Worley K.C."/>
            <person name="Gibbs R.A."/>
        </authorList>
    </citation>
    <scope>NUCLEOTIDE SEQUENCE</scope>
</reference>
<evidence type="ECO:0000313" key="3">
    <source>
        <dbReference type="Proteomes" id="UP000007110"/>
    </source>
</evidence>
<keyword evidence="1" id="KW-0812">Transmembrane</keyword>
<dbReference type="AlphaFoldDB" id="A0A7M7LSW3"/>
<accession>A0A7M7LSW3</accession>
<name>A0A7M7LSW3_STRPU</name>
<dbReference type="OMA" id="KCVDDSI"/>
<dbReference type="EnsemblMetazoa" id="XM_011668406">
    <property type="protein sequence ID" value="XP_011666708"/>
    <property type="gene ID" value="LOC579826"/>
</dbReference>
<dbReference type="KEGG" id="spu:579826"/>
<dbReference type="PANTHER" id="PTHR10974:SF37">
    <property type="entry name" value="SULFATASE N-TERMINAL DOMAIN-CONTAINING PROTEIN"/>
    <property type="match status" value="1"/>
</dbReference>
<keyword evidence="1" id="KW-0472">Membrane</keyword>
<evidence type="ECO:0000313" key="2">
    <source>
        <dbReference type="EnsemblMetazoa" id="XP_011666708"/>
    </source>
</evidence>
<dbReference type="Pfam" id="PF02995">
    <property type="entry name" value="DUF229"/>
    <property type="match status" value="1"/>
</dbReference>
<dbReference type="OrthoDB" id="413313at2759"/>
<dbReference type="InterPro" id="IPR017850">
    <property type="entry name" value="Alkaline_phosphatase_core_sf"/>
</dbReference>
<dbReference type="RefSeq" id="XP_011666708.2">
    <property type="nucleotide sequence ID" value="XM_011668406.2"/>
</dbReference>
<evidence type="ECO:0000256" key="1">
    <source>
        <dbReference type="SAM" id="Phobius"/>
    </source>
</evidence>
<dbReference type="SUPFAM" id="SSF53649">
    <property type="entry name" value="Alkaline phosphatase-like"/>
    <property type="match status" value="1"/>
</dbReference>
<dbReference type="InParanoid" id="A0A7M7LSW3"/>
<protein>
    <submittedName>
        <fullName evidence="2">Uncharacterized protein</fullName>
    </submittedName>
</protein>
<dbReference type="InterPro" id="IPR004245">
    <property type="entry name" value="DUF229"/>
</dbReference>
<sequence>MITSTNTAMKFGCLPSRRHILVAILLVLVLQLVLWVFVAFKPSNNITIYLSRSMDGRSQLAQNQIDFKDAISIGAEQGHHVRSRGNKTFGKREKKKRVKGGFLAKLDALKHGQLREGDDASKHDPEKNVTHPVLLERAKLIKSQWSEETRQRLLKNLEPSLITQDLSPLSDSCCSIADVEAPPSLCGHFDWDCSHSPTYTQHHRRNRTLTISCPGDFRIYWYFERNGGLTSDVMKNYTNQYSTWSHVTKPINIPFPTQYADILCRIHSEDGPKVHHNYRTQFIPNRESVVKQHKIFHKKKEEQTDWQPLSILSINVDSLSRAQFHRSCGLPRTKQLLQGIFNASNDSSHQAFLFNRMNSIGGVTAMNLTPLYAGIYFKQADEEKRVRIHRYTKPIKEWMWDYANQHGYLTSYAMDTGNGIMGTRTICPECNHLPVELPHWEHDWVKMENKEMKPGVLSGLCDGDTMIHEHIMNFTRDLINYDYPAKWAAFDLNAKHRPEQESANQVDALLADTLQSLMATQPNLAIFLFGDHGDRYHGDDANHPGSYMEILLPFLAIILPKHLINSHPEWERNLLINSQRYVVHYDLHQTMKSLMDYPHLDNVKGHIVEDSYNLITQIIPSDRGCAEAMIPSWSCACGGPTILTRGEWTENHISYAQQALDVINTKHSKESLLAASPNGNTSTSCMDLHFDSLVTVAKIHHDYARLQITMYIISFDAVEGPSRWDLRITEDGHIDSLKQLSRYQKYEECLDPRVSIEFCVCKQFPPGTP</sequence>
<keyword evidence="3" id="KW-1185">Reference proteome</keyword>